<keyword evidence="1" id="KW-0597">Phosphoprotein</keyword>
<dbReference type="InterPro" id="IPR011006">
    <property type="entry name" value="CheY-like_superfamily"/>
</dbReference>
<organism evidence="3 4">
    <name type="scientific">Vibrio gelatinilyticus</name>
    <dbReference type="NCBI Taxonomy" id="2893468"/>
    <lineage>
        <taxon>Bacteria</taxon>
        <taxon>Pseudomonadati</taxon>
        <taxon>Pseudomonadota</taxon>
        <taxon>Gammaproteobacteria</taxon>
        <taxon>Vibrionales</taxon>
        <taxon>Vibrionaceae</taxon>
        <taxon>Vibrio</taxon>
    </lineage>
</organism>
<feature type="domain" description="Response regulatory" evidence="2">
    <location>
        <begin position="17"/>
        <end position="138"/>
    </location>
</feature>
<dbReference type="AlphaFoldDB" id="A0A9X1W8V0"/>
<evidence type="ECO:0000313" key="4">
    <source>
        <dbReference type="Proteomes" id="UP001139488"/>
    </source>
</evidence>
<dbReference type="InterPro" id="IPR052048">
    <property type="entry name" value="ST_Response_Regulator"/>
</dbReference>
<dbReference type="PROSITE" id="PS50110">
    <property type="entry name" value="RESPONSE_REGULATORY"/>
    <property type="match status" value="1"/>
</dbReference>
<dbReference type="Gene3D" id="3.40.50.2300">
    <property type="match status" value="1"/>
</dbReference>
<dbReference type="GO" id="GO:0000160">
    <property type="term" value="P:phosphorelay signal transduction system"/>
    <property type="evidence" value="ECO:0007669"/>
    <property type="project" value="InterPro"/>
</dbReference>
<dbReference type="SMART" id="SM00448">
    <property type="entry name" value="REC"/>
    <property type="match status" value="1"/>
</dbReference>
<evidence type="ECO:0000313" key="3">
    <source>
        <dbReference type="EMBL" id="MCJ2376487.1"/>
    </source>
</evidence>
<accession>A0A9X1W8V0</accession>
<dbReference type="SUPFAM" id="SSF48452">
    <property type="entry name" value="TPR-like"/>
    <property type="match status" value="1"/>
</dbReference>
<feature type="modified residue" description="4-aspartylphosphate" evidence="1">
    <location>
        <position position="69"/>
    </location>
</feature>
<keyword evidence="4" id="KW-1185">Reference proteome</keyword>
<protein>
    <submittedName>
        <fullName evidence="3">Response regulator</fullName>
    </submittedName>
</protein>
<dbReference type="EMBL" id="JAJNNZ010000004">
    <property type="protein sequence ID" value="MCJ2376487.1"/>
    <property type="molecule type" value="Genomic_DNA"/>
</dbReference>
<dbReference type="RefSeq" id="WP_244356050.1">
    <property type="nucleotide sequence ID" value="NZ_JAJNNZ010000004.1"/>
</dbReference>
<comment type="caution">
    <text evidence="3">The sequence shown here is derived from an EMBL/GenBank/DDBJ whole genome shotgun (WGS) entry which is preliminary data.</text>
</comment>
<evidence type="ECO:0000259" key="2">
    <source>
        <dbReference type="PROSITE" id="PS50110"/>
    </source>
</evidence>
<dbReference type="InterPro" id="IPR011990">
    <property type="entry name" value="TPR-like_helical_dom_sf"/>
</dbReference>
<dbReference type="Proteomes" id="UP001139488">
    <property type="component" value="Unassembled WGS sequence"/>
</dbReference>
<sequence>MMVDRFNTTQKSFSRLRFLIVDDSKTAATLIKHQLIALGAPHERVDTVNSFQDAIKKVEVCFYDVLLIDYHLEQRINGNELAILLMRRKLLTSKSSVILVSSDSSQQTVLTVISGEVQHFIKKPIKTEDLGKKILNVQKDNWCTRQIETLITKRALATESEMNQLLSFTQQATSKNLVENTLFNILEQHKLWPQLHYAVNRSQTPPHMGKVCAQATCDFVQGNKQKAIDTLEEYLAEHPLAPKIMDRLTSFLVKESKFHDALILAVRVADLTPSIGYREITAAQLAAKLGKVATLTKIGHSLASNLSVIDVSWITNVIQYCHCVQECYSKLTDDENKNKLVSNTANFFQLVSDHITPARQPFLLSYQHLYSAQFLLADKKESEAKKHLYEAVVPFQDKLDTLPSSLVIEIISLGDYFGETWLSNDLIKILALRDRFDTEIKKAVESVQSDTTRKEVISRLSEQLYEAKIISEQDTTKAEQQFKAILEHFPNCTEAQLGLFQVLSIQGKQHDALYQTLKEDLKTLKLPSNWQSWFEVQSPDLQYDTLPDPVDTQG</sequence>
<gene>
    <name evidence="3" type="ORF">LNL84_06525</name>
</gene>
<dbReference type="InterPro" id="IPR001789">
    <property type="entry name" value="Sig_transdc_resp-reg_receiver"/>
</dbReference>
<evidence type="ECO:0000256" key="1">
    <source>
        <dbReference type="PROSITE-ProRule" id="PRU00169"/>
    </source>
</evidence>
<proteinExistence type="predicted"/>
<dbReference type="PANTHER" id="PTHR43228">
    <property type="entry name" value="TWO-COMPONENT RESPONSE REGULATOR"/>
    <property type="match status" value="1"/>
</dbReference>
<dbReference type="SUPFAM" id="SSF52172">
    <property type="entry name" value="CheY-like"/>
    <property type="match status" value="1"/>
</dbReference>
<dbReference type="Pfam" id="PF00072">
    <property type="entry name" value="Response_reg"/>
    <property type="match status" value="1"/>
</dbReference>
<dbReference type="PANTHER" id="PTHR43228:SF1">
    <property type="entry name" value="TWO-COMPONENT RESPONSE REGULATOR ARR22"/>
    <property type="match status" value="1"/>
</dbReference>
<name>A0A9X1W8V0_9VIBR</name>
<reference evidence="3" key="1">
    <citation type="submission" date="2021-11" db="EMBL/GenBank/DDBJ databases">
        <title>Vibrio ZSDE26 sp. nov. and Vibrio ZSDZ34 sp. nov., isolated from coastal seawater in Qingdao.</title>
        <authorList>
            <person name="Zhang P."/>
        </authorList>
    </citation>
    <scope>NUCLEOTIDE SEQUENCE</scope>
    <source>
        <strain evidence="3">ZSDZ34</strain>
    </source>
</reference>